<organism evidence="1 2">
    <name type="scientific">Exiguobacterium indicum</name>
    <dbReference type="NCBI Taxonomy" id="296995"/>
    <lineage>
        <taxon>Bacteria</taxon>
        <taxon>Bacillati</taxon>
        <taxon>Bacillota</taxon>
        <taxon>Bacilli</taxon>
        <taxon>Bacillales</taxon>
        <taxon>Bacillales Family XII. Incertae Sedis</taxon>
        <taxon>Exiguobacterium</taxon>
    </lineage>
</organism>
<reference evidence="1 2" key="1">
    <citation type="journal article" date="2015" name="Int. J. Syst. Evol. Microbiol.">
        <title>Exiguobacterium enclense sp. nov., isolated from sediment.</title>
        <authorList>
            <person name="Dastager S.G."/>
            <person name="Mawlankar R."/>
            <person name="Sonalkar V.V."/>
            <person name="Thorat M.N."/>
            <person name="Mual P."/>
            <person name="Verma A."/>
            <person name="Krishnamurthi S."/>
            <person name="Tang S.K."/>
            <person name="Li W.J."/>
        </authorList>
    </citation>
    <scope>NUCLEOTIDE SEQUENCE [LARGE SCALE GENOMIC DNA]</scope>
    <source>
        <strain evidence="1 2">NIO-1109</strain>
    </source>
</reference>
<sequence length="156" mass="18636">MISSTVHPLLSELDEYEKSYYRHHQTMNSGSILQLYRHLIDKSNEILDFAEQCEFAPPLATKGRTRFGNLVFLYGEVPWVRIRFRDDLDIELENNLDYAILKESARQLVTRIDQVKTHAQTIDSSRKIYQEELGWLNVSDWLEWLDIHLQYHLRKR</sequence>
<dbReference type="RefSeq" id="WP_058266085.1">
    <property type="nucleotide sequence ID" value="NZ_FMYN01000007.1"/>
</dbReference>
<dbReference type="AlphaFoldDB" id="A0A0V8GBU0"/>
<evidence type="ECO:0008006" key="3">
    <source>
        <dbReference type="Google" id="ProtNLM"/>
    </source>
</evidence>
<dbReference type="EMBL" id="LNQL01000007">
    <property type="protein sequence ID" value="KSU47737.1"/>
    <property type="molecule type" value="Genomic_DNA"/>
</dbReference>
<dbReference type="Gene3D" id="1.20.120.450">
    <property type="entry name" value="dinb family like domain"/>
    <property type="match status" value="1"/>
</dbReference>
<dbReference type="Proteomes" id="UP000053797">
    <property type="component" value="Unassembled WGS sequence"/>
</dbReference>
<proteinExistence type="predicted"/>
<accession>A0A0V8GBU0</accession>
<evidence type="ECO:0000313" key="2">
    <source>
        <dbReference type="Proteomes" id="UP000053797"/>
    </source>
</evidence>
<name>A0A0V8GBU0_9BACL</name>
<evidence type="ECO:0000313" key="1">
    <source>
        <dbReference type="EMBL" id="KSU47737.1"/>
    </source>
</evidence>
<protein>
    <recommendedName>
        <fullName evidence="3">DinB-like domain-containing protein</fullName>
    </recommendedName>
</protein>
<gene>
    <name evidence="1" type="ORF">AS033_15930</name>
</gene>
<dbReference type="InterPro" id="IPR034660">
    <property type="entry name" value="DinB/YfiT-like"/>
</dbReference>
<comment type="caution">
    <text evidence="1">The sequence shown here is derived from an EMBL/GenBank/DDBJ whole genome shotgun (WGS) entry which is preliminary data.</text>
</comment>